<gene>
    <name evidence="2" type="ORF">QRX60_12385</name>
</gene>
<dbReference type="KEGG" id="amog:QRX60_12385"/>
<dbReference type="InterPro" id="IPR010982">
    <property type="entry name" value="Lambda_DNA-bd_dom_sf"/>
</dbReference>
<reference evidence="2 3" key="1">
    <citation type="submission" date="2023-06" db="EMBL/GenBank/DDBJ databases">
        <authorList>
            <person name="Oyuntsetseg B."/>
            <person name="Kim S.B."/>
        </authorList>
    </citation>
    <scope>NUCLEOTIDE SEQUENCE [LARGE SCALE GENOMIC DNA]</scope>
    <source>
        <strain evidence="2 3">4-36</strain>
    </source>
</reference>
<proteinExistence type="predicted"/>
<dbReference type="GO" id="GO:0003677">
    <property type="term" value="F:DNA binding"/>
    <property type="evidence" value="ECO:0007669"/>
    <property type="project" value="InterPro"/>
</dbReference>
<dbReference type="RefSeq" id="WP_286000918.1">
    <property type="nucleotide sequence ID" value="NZ_CP127295.1"/>
</dbReference>
<accession>A0A9Y2JW53</accession>
<dbReference type="InterPro" id="IPR041413">
    <property type="entry name" value="MLTR_LBD"/>
</dbReference>
<dbReference type="PANTHER" id="PTHR35010">
    <property type="entry name" value="BLL4672 PROTEIN-RELATED"/>
    <property type="match status" value="1"/>
</dbReference>
<keyword evidence="3" id="KW-1185">Reference proteome</keyword>
<sequence length="280" mass="32044">MTQTQVYASRREELGQFLKACRARIGPEEVGLAPGPRRRLSGLRREEVALLAGVGITWYTWLEQGRPINASSQVLDAVARTLRMDHPEREHLYRLAELTPARSPSSAEVVPDTVREVLRALDPLPATVVNGRFDILESNAAQEEMFWEWHSLPCLHKNLLWCCVTEPNARRFFLNYEEEVPYMVARMRAEYGRHVGDPSWEEDIRRLSALSPEFAGLWARHEVAEPQARLRRLNHPQAGRMNLRLTELAVAEVPGLRIQVSTPDDARSWASLPLTRRERA</sequence>
<dbReference type="CDD" id="cd00093">
    <property type="entry name" value="HTH_XRE"/>
    <property type="match status" value="1"/>
</dbReference>
<evidence type="ECO:0000259" key="1">
    <source>
        <dbReference type="SMART" id="SM00530"/>
    </source>
</evidence>
<feature type="domain" description="HTH cro/C1-type" evidence="1">
    <location>
        <begin position="17"/>
        <end position="89"/>
    </location>
</feature>
<dbReference type="SMART" id="SM00530">
    <property type="entry name" value="HTH_XRE"/>
    <property type="match status" value="1"/>
</dbReference>
<dbReference type="Proteomes" id="UP001239397">
    <property type="component" value="Chromosome"/>
</dbReference>
<organism evidence="2 3">
    <name type="scientific">Amycolatopsis mongoliensis</name>
    <dbReference type="NCBI Taxonomy" id="715475"/>
    <lineage>
        <taxon>Bacteria</taxon>
        <taxon>Bacillati</taxon>
        <taxon>Actinomycetota</taxon>
        <taxon>Actinomycetes</taxon>
        <taxon>Pseudonocardiales</taxon>
        <taxon>Pseudonocardiaceae</taxon>
        <taxon>Amycolatopsis</taxon>
    </lineage>
</organism>
<dbReference type="Pfam" id="PF17765">
    <property type="entry name" value="MLTR_LBD"/>
    <property type="match status" value="1"/>
</dbReference>
<dbReference type="Gene3D" id="1.10.260.40">
    <property type="entry name" value="lambda repressor-like DNA-binding domains"/>
    <property type="match status" value="1"/>
</dbReference>
<dbReference type="Pfam" id="PF13560">
    <property type="entry name" value="HTH_31"/>
    <property type="match status" value="1"/>
</dbReference>
<protein>
    <submittedName>
        <fullName evidence="2">Helix-turn-helix transcriptional regulator</fullName>
    </submittedName>
</protein>
<dbReference type="AlphaFoldDB" id="A0A9Y2JW53"/>
<dbReference type="Gene3D" id="3.30.450.180">
    <property type="match status" value="1"/>
</dbReference>
<dbReference type="SUPFAM" id="SSF47413">
    <property type="entry name" value="lambda repressor-like DNA-binding domains"/>
    <property type="match status" value="1"/>
</dbReference>
<name>A0A9Y2JW53_9PSEU</name>
<dbReference type="PANTHER" id="PTHR35010:SF2">
    <property type="entry name" value="BLL4672 PROTEIN"/>
    <property type="match status" value="1"/>
</dbReference>
<dbReference type="InterPro" id="IPR001387">
    <property type="entry name" value="Cro/C1-type_HTH"/>
</dbReference>
<dbReference type="EMBL" id="CP127295">
    <property type="protein sequence ID" value="WIY04597.1"/>
    <property type="molecule type" value="Genomic_DNA"/>
</dbReference>
<evidence type="ECO:0000313" key="3">
    <source>
        <dbReference type="Proteomes" id="UP001239397"/>
    </source>
</evidence>
<evidence type="ECO:0000313" key="2">
    <source>
        <dbReference type="EMBL" id="WIY04597.1"/>
    </source>
</evidence>